<feature type="compositionally biased region" description="Low complexity" evidence="1">
    <location>
        <begin position="39"/>
        <end position="54"/>
    </location>
</feature>
<evidence type="ECO:0000313" key="2">
    <source>
        <dbReference type="EMBL" id="TXC66989.1"/>
    </source>
</evidence>
<accession>A0A5C6U2H6</accession>
<name>A0A5C6U2H6_9BURK</name>
<reference evidence="2 3" key="1">
    <citation type="submission" date="2019-08" db="EMBL/GenBank/DDBJ databases">
        <authorList>
            <person name="Khan S.A."/>
            <person name="Jeon C.O."/>
            <person name="Jeong S.E."/>
        </authorList>
    </citation>
    <scope>NUCLEOTIDE SEQUENCE [LARGE SCALE GENOMIC DNA]</scope>
    <source>
        <strain evidence="3">IMCC1728</strain>
    </source>
</reference>
<dbReference type="EMBL" id="VOPW01000001">
    <property type="protein sequence ID" value="TXC66989.1"/>
    <property type="molecule type" value="Genomic_DNA"/>
</dbReference>
<evidence type="ECO:0000256" key="1">
    <source>
        <dbReference type="SAM" id="MobiDB-lite"/>
    </source>
</evidence>
<protein>
    <recommendedName>
        <fullName evidence="4">YCII-related domain-containing protein</fullName>
    </recommendedName>
</protein>
<proteinExistence type="predicted"/>
<feature type="region of interest" description="Disordered" evidence="1">
    <location>
        <begin position="34"/>
        <end position="54"/>
    </location>
</feature>
<organism evidence="2 3">
    <name type="scientific">Piscinibacter aquaticus</name>
    <dbReference type="NCBI Taxonomy" id="392597"/>
    <lineage>
        <taxon>Bacteria</taxon>
        <taxon>Pseudomonadati</taxon>
        <taxon>Pseudomonadota</taxon>
        <taxon>Betaproteobacteria</taxon>
        <taxon>Burkholderiales</taxon>
        <taxon>Sphaerotilaceae</taxon>
        <taxon>Piscinibacter</taxon>
    </lineage>
</organism>
<dbReference type="Proteomes" id="UP000321832">
    <property type="component" value="Unassembled WGS sequence"/>
</dbReference>
<evidence type="ECO:0008006" key="4">
    <source>
        <dbReference type="Google" id="ProtNLM"/>
    </source>
</evidence>
<evidence type="ECO:0000313" key="3">
    <source>
        <dbReference type="Proteomes" id="UP000321832"/>
    </source>
</evidence>
<comment type="caution">
    <text evidence="2">The sequence shown here is derived from an EMBL/GenBank/DDBJ whole genome shotgun (WGS) entry which is preliminary data.</text>
</comment>
<gene>
    <name evidence="2" type="ORF">FSC37_18135</name>
</gene>
<keyword evidence="3" id="KW-1185">Reference proteome</keyword>
<dbReference type="AlphaFoldDB" id="A0A5C6U2H6"/>
<sequence length="75" mass="8072">MSQYLLLLHETPADFAQLSPSAMQEIIESHRAFAERRPAAASSPAARSATTAGATSACAMAARWPPMARTPRRMT</sequence>